<accession>A0A545UD05</accession>
<dbReference type="OrthoDB" id="9760084at2"/>
<evidence type="ECO:0000256" key="3">
    <source>
        <dbReference type="ARBA" id="ARBA00023145"/>
    </source>
</evidence>
<organism evidence="8 9">
    <name type="scientific">Aliikangiella coralliicola</name>
    <dbReference type="NCBI Taxonomy" id="2592383"/>
    <lineage>
        <taxon>Bacteria</taxon>
        <taxon>Pseudomonadati</taxon>
        <taxon>Pseudomonadota</taxon>
        <taxon>Gammaproteobacteria</taxon>
        <taxon>Oceanospirillales</taxon>
        <taxon>Pleioneaceae</taxon>
        <taxon>Aliikangiella</taxon>
    </lineage>
</organism>
<keyword evidence="7" id="KW-0472">Membrane</keyword>
<dbReference type="SUPFAM" id="SSF56235">
    <property type="entry name" value="N-terminal nucleophile aminohydrolases (Ntn hydrolases)"/>
    <property type="match status" value="1"/>
</dbReference>
<reference evidence="8 9" key="1">
    <citation type="submission" date="2019-07" db="EMBL/GenBank/DDBJ databases">
        <title>Draft genome for Aliikangiella sp. M105.</title>
        <authorList>
            <person name="Wang G."/>
        </authorList>
    </citation>
    <scope>NUCLEOTIDE SEQUENCE [LARGE SCALE GENOMIC DNA]</scope>
    <source>
        <strain evidence="8 9">M105</strain>
    </source>
</reference>
<evidence type="ECO:0000313" key="9">
    <source>
        <dbReference type="Proteomes" id="UP000315439"/>
    </source>
</evidence>
<dbReference type="InterPro" id="IPR043146">
    <property type="entry name" value="Penicillin_amidase_N_B-knob"/>
</dbReference>
<feature type="transmembrane region" description="Helical" evidence="7">
    <location>
        <begin position="27"/>
        <end position="47"/>
    </location>
</feature>
<keyword evidence="2" id="KW-0378">Hydrolase</keyword>
<protein>
    <submittedName>
        <fullName evidence="8">Penicillin acylase family protein</fullName>
    </submittedName>
</protein>
<feature type="binding site" evidence="6">
    <location>
        <position position="208"/>
    </location>
    <ligand>
        <name>Ca(2+)</name>
        <dbReference type="ChEBI" id="CHEBI:29108"/>
    </ligand>
</feature>
<feature type="binding site" evidence="6">
    <location>
        <position position="398"/>
    </location>
    <ligand>
        <name>Ca(2+)</name>
        <dbReference type="ChEBI" id="CHEBI:29108"/>
    </ligand>
</feature>
<evidence type="ECO:0000256" key="2">
    <source>
        <dbReference type="ARBA" id="ARBA00022801"/>
    </source>
</evidence>
<dbReference type="InterPro" id="IPR014395">
    <property type="entry name" value="Pen/GL7ACA/AHL_acylase"/>
</dbReference>
<proteinExistence type="inferred from homology"/>
<evidence type="ECO:0000256" key="5">
    <source>
        <dbReference type="PIRSR" id="PIRSR001227-1"/>
    </source>
</evidence>
<comment type="caution">
    <text evidence="8">The sequence shown here is derived from an EMBL/GenBank/DDBJ whole genome shotgun (WGS) entry which is preliminary data.</text>
</comment>
<feature type="binding site" evidence="6">
    <location>
        <position position="395"/>
    </location>
    <ligand>
        <name>Ca(2+)</name>
        <dbReference type="ChEBI" id="CHEBI:29108"/>
    </ligand>
</feature>
<evidence type="ECO:0000256" key="6">
    <source>
        <dbReference type="PIRSR" id="PIRSR001227-2"/>
    </source>
</evidence>
<dbReference type="GO" id="GO:0017000">
    <property type="term" value="P:antibiotic biosynthetic process"/>
    <property type="evidence" value="ECO:0007669"/>
    <property type="project" value="InterPro"/>
</dbReference>
<keyword evidence="6" id="KW-0479">Metal-binding</keyword>
<dbReference type="CDD" id="cd03747">
    <property type="entry name" value="Ntn_PGA_like"/>
    <property type="match status" value="1"/>
</dbReference>
<dbReference type="EMBL" id="VIKS01000008">
    <property type="protein sequence ID" value="TQV87347.1"/>
    <property type="molecule type" value="Genomic_DNA"/>
</dbReference>
<gene>
    <name evidence="8" type="ORF">FLL46_12925</name>
</gene>
<dbReference type="Gene3D" id="3.60.20.10">
    <property type="entry name" value="Glutamine Phosphoribosylpyrophosphate, subunit 1, domain 1"/>
    <property type="match status" value="1"/>
</dbReference>
<dbReference type="InterPro" id="IPR023343">
    <property type="entry name" value="Penicillin_amidase_dom1"/>
</dbReference>
<keyword evidence="7" id="KW-1133">Transmembrane helix</keyword>
<evidence type="ECO:0000256" key="4">
    <source>
        <dbReference type="ARBA" id="ARBA00038735"/>
    </source>
</evidence>
<evidence type="ECO:0000256" key="1">
    <source>
        <dbReference type="ARBA" id="ARBA00006586"/>
    </source>
</evidence>
<comment type="similarity">
    <text evidence="1">Belongs to the peptidase S45 family.</text>
</comment>
<evidence type="ECO:0000256" key="7">
    <source>
        <dbReference type="SAM" id="Phobius"/>
    </source>
</evidence>
<keyword evidence="7" id="KW-0812">Transmembrane</keyword>
<dbReference type="GO" id="GO:0046872">
    <property type="term" value="F:metal ion binding"/>
    <property type="evidence" value="ECO:0007669"/>
    <property type="project" value="UniProtKB-KW"/>
</dbReference>
<dbReference type="Gene3D" id="1.10.1400.10">
    <property type="match status" value="1"/>
</dbReference>
<comment type="subunit">
    <text evidence="4">Heterodimer of an alpha subunit and a beta subunit processed from the same precursor.</text>
</comment>
<dbReference type="Pfam" id="PF01804">
    <property type="entry name" value="Penicil_amidase"/>
    <property type="match status" value="1"/>
</dbReference>
<dbReference type="PANTHER" id="PTHR34218">
    <property type="entry name" value="PEPTIDASE S45 PENICILLIN AMIDASE"/>
    <property type="match status" value="1"/>
</dbReference>
<dbReference type="AlphaFoldDB" id="A0A545UD05"/>
<dbReference type="RefSeq" id="WP_142893996.1">
    <property type="nucleotide sequence ID" value="NZ_ML660164.1"/>
</dbReference>
<evidence type="ECO:0000313" key="8">
    <source>
        <dbReference type="EMBL" id="TQV87347.1"/>
    </source>
</evidence>
<dbReference type="InterPro" id="IPR002692">
    <property type="entry name" value="S45"/>
</dbReference>
<dbReference type="PIRSF" id="PIRSF001227">
    <property type="entry name" value="Pen_acylase"/>
    <property type="match status" value="1"/>
</dbReference>
<dbReference type="GO" id="GO:0016811">
    <property type="term" value="F:hydrolase activity, acting on carbon-nitrogen (but not peptide) bonds, in linear amides"/>
    <property type="evidence" value="ECO:0007669"/>
    <property type="project" value="InterPro"/>
</dbReference>
<keyword evidence="3" id="KW-0865">Zymogen</keyword>
<name>A0A545UD05_9GAMM</name>
<keyword evidence="6" id="KW-0106">Calcium</keyword>
<sequence length="867" mass="97343">MSLKKRPIFGELGSKPRRRFKALSIKSLVYSLFTLLLIIFGYAYFALRASLPILDGEQKIPGLADTVTIKRDATGVVDINAKNRLDLAQALGYLHGQERFFQLDLSRRNSAGELAELFGEKAVNYDKSIRIHQFRQTAQKVLSNLSKHEKAILTRYTLGVNQGLADLKESPFEYLLLRQPPRPWKAEDSLLVVYSMYLTLQSRNGYREHLQGLIYKNLPQEIAEFLLPAGTEWDAPIKGNAMLPPPLPESSKWGKVLAQPNMKKPSPPEQITTLNTKKTISRQSPVFNNAHHKKAFQNAESGTPCFINCEVYGNSQIGSNNWAVSGELSVHQSAMLAGDMHLGIRVPNTWFRAQMHYQSDGKTVNLYGLTLPGTPLLVAGSNTQVAWTFTNSYGDWSDLVELTFNDAGTHYQTSTGEKPLEIIKQIIISSDNQIHEIEIAKTIWGPVIKHHGINYAYRWVAHDLEGLNLKLLDLEKASSVNQALIIGNRAGIPAQNLLVVDNKGSLGWTIAGPIPKRQTENDSRLPTNGAENSQLWTEYLSPDEYPRVINPDNQFLWTANARVVSDNDFEKLGDGGLANGARAKQIKQNLSELTAASERDLFKIQLDDRALFLARWRKLMLQHLENVTKKSAEKANEQKLNTTELNQIKQLVANWSGHADKDDVGYWLVKRFRQNVAAKLLNPIYQTGMGSLQPVESTEPLPAYDSFTTQYEAPLWQIVNQQPLFLLPGGYSDWHDFFVAQIRRESDRINKSQKKLEDSSWGSHNTAQIQHPISRAVPLLGYFLDMPKNPLSGDEDMPRVQGKNFGASQRMVVAPGNEENGILHMPTGQSGHPLSPFYRAGHQDWVDGVPTPFTMQQPVHQLILTPK</sequence>
<comment type="cofactor">
    <cofactor evidence="6">
        <name>Ca(2+)</name>
        <dbReference type="ChEBI" id="CHEBI:29108"/>
    </cofactor>
    <text evidence="6">Binds 1 Ca(2+) ion per dimer.</text>
</comment>
<dbReference type="Gene3D" id="2.30.120.10">
    <property type="match status" value="1"/>
</dbReference>
<feature type="active site" description="Nucleophile" evidence="5">
    <location>
        <position position="319"/>
    </location>
</feature>
<dbReference type="Proteomes" id="UP000315439">
    <property type="component" value="Unassembled WGS sequence"/>
</dbReference>
<dbReference type="InterPro" id="IPR029055">
    <property type="entry name" value="Ntn_hydrolases_N"/>
</dbReference>
<dbReference type="PANTHER" id="PTHR34218:SF4">
    <property type="entry name" value="ACYL-HOMOSERINE LACTONE ACYLASE QUIP"/>
    <property type="match status" value="1"/>
</dbReference>
<keyword evidence="9" id="KW-1185">Reference proteome</keyword>
<dbReference type="Gene3D" id="1.10.439.10">
    <property type="entry name" value="Penicillin Amidohydrolase, domain 1"/>
    <property type="match status" value="1"/>
</dbReference>
<dbReference type="InterPro" id="IPR043147">
    <property type="entry name" value="Penicillin_amidase_A-knob"/>
</dbReference>